<dbReference type="InterPro" id="IPR013083">
    <property type="entry name" value="Znf_RING/FYVE/PHD"/>
</dbReference>
<dbReference type="GO" id="GO:0008270">
    <property type="term" value="F:zinc ion binding"/>
    <property type="evidence" value="ECO:0007669"/>
    <property type="project" value="UniProtKB-KW"/>
</dbReference>
<reference evidence="8" key="1">
    <citation type="submission" date="2012-04" db="EMBL/GenBank/DDBJ databases">
        <title>The Genome Sequence of Loa loa.</title>
        <authorList>
            <consortium name="The Broad Institute Genome Sequencing Platform"/>
            <consortium name="Broad Institute Genome Sequencing Center for Infectious Disease"/>
            <person name="Nutman T.B."/>
            <person name="Fink D.L."/>
            <person name="Russ C."/>
            <person name="Young S."/>
            <person name="Zeng Q."/>
            <person name="Gargeya S."/>
            <person name="Alvarado L."/>
            <person name="Berlin A."/>
            <person name="Chapman S.B."/>
            <person name="Chen Z."/>
            <person name="Freedman E."/>
            <person name="Gellesch M."/>
            <person name="Goldberg J."/>
            <person name="Griggs A."/>
            <person name="Gujja S."/>
            <person name="Heilman E.R."/>
            <person name="Heiman D."/>
            <person name="Howarth C."/>
            <person name="Mehta T."/>
            <person name="Neiman D."/>
            <person name="Pearson M."/>
            <person name="Roberts A."/>
            <person name="Saif S."/>
            <person name="Shea T."/>
            <person name="Shenoy N."/>
            <person name="Sisk P."/>
            <person name="Stolte C."/>
            <person name="Sykes S."/>
            <person name="White J."/>
            <person name="Yandava C."/>
            <person name="Haas B."/>
            <person name="Henn M.R."/>
            <person name="Nusbaum C."/>
            <person name="Birren B."/>
        </authorList>
    </citation>
    <scope>NUCLEOTIDE SEQUENCE [LARGE SCALE GENOMIC DNA]</scope>
</reference>
<keyword evidence="6" id="KW-0472">Membrane</keyword>
<dbReference type="GO" id="GO:0005525">
    <property type="term" value="F:GTP binding"/>
    <property type="evidence" value="ECO:0007669"/>
    <property type="project" value="InterPro"/>
</dbReference>
<dbReference type="GO" id="GO:0005634">
    <property type="term" value="C:nucleus"/>
    <property type="evidence" value="ECO:0007669"/>
    <property type="project" value="TreeGrafter"/>
</dbReference>
<dbReference type="eggNOG" id="KOG0084">
    <property type="taxonomic scope" value="Eukaryota"/>
</dbReference>
<keyword evidence="6" id="KW-0812">Transmembrane</keyword>
<feature type="domain" description="RING-type" evidence="7">
    <location>
        <begin position="188"/>
        <end position="232"/>
    </location>
</feature>
<evidence type="ECO:0000259" key="7">
    <source>
        <dbReference type="PROSITE" id="PS50089"/>
    </source>
</evidence>
<evidence type="ECO:0000256" key="4">
    <source>
        <dbReference type="PROSITE-ProRule" id="PRU00175"/>
    </source>
</evidence>
<dbReference type="AlphaFoldDB" id="A0A1I7V9A2"/>
<dbReference type="WBParaSite" id="EN70_11276">
    <property type="protein sequence ID" value="EN70_11276"/>
    <property type="gene ID" value="EN70_11276"/>
</dbReference>
<feature type="transmembrane region" description="Helical" evidence="6">
    <location>
        <begin position="60"/>
        <end position="83"/>
    </location>
</feature>
<dbReference type="GO" id="GO:0005829">
    <property type="term" value="C:cytosol"/>
    <property type="evidence" value="ECO:0007669"/>
    <property type="project" value="TreeGrafter"/>
</dbReference>
<dbReference type="InterPro" id="IPR001841">
    <property type="entry name" value="Znf_RING"/>
</dbReference>
<feature type="compositionally biased region" description="Basic and acidic residues" evidence="5">
    <location>
        <begin position="571"/>
        <end position="592"/>
    </location>
</feature>
<feature type="region of interest" description="Disordered" evidence="5">
    <location>
        <begin position="329"/>
        <end position="354"/>
    </location>
</feature>
<dbReference type="InterPro" id="IPR017907">
    <property type="entry name" value="Znf_RING_CS"/>
</dbReference>
<dbReference type="PROSITE" id="PS50089">
    <property type="entry name" value="ZF_RING_2"/>
    <property type="match status" value="1"/>
</dbReference>
<feature type="transmembrane region" description="Helical" evidence="6">
    <location>
        <begin position="103"/>
        <end position="125"/>
    </location>
</feature>
<dbReference type="SUPFAM" id="SSF57850">
    <property type="entry name" value="RING/U-box"/>
    <property type="match status" value="1"/>
</dbReference>
<keyword evidence="1" id="KW-0479">Metal-binding</keyword>
<accession>A0A1I7V9A2</accession>
<feature type="region of interest" description="Disordered" evidence="5">
    <location>
        <begin position="495"/>
        <end position="615"/>
    </location>
</feature>
<proteinExistence type="predicted"/>
<dbReference type="PROSITE" id="PS00518">
    <property type="entry name" value="ZF_RING_1"/>
    <property type="match status" value="1"/>
</dbReference>
<evidence type="ECO:0000313" key="8">
    <source>
        <dbReference type="Proteomes" id="UP000095285"/>
    </source>
</evidence>
<name>A0A1I7V9A2_LOALO</name>
<dbReference type="Proteomes" id="UP000095285">
    <property type="component" value="Unassembled WGS sequence"/>
</dbReference>
<dbReference type="PANTHER" id="PTHR14932">
    <property type="entry name" value="RAS GTPASE-RELATED"/>
    <property type="match status" value="1"/>
</dbReference>
<sequence length="615" mass="68266">MTNIIAARTGLTSVSFMLFFWCAIFYHYLVSAGRVEIDWINGRFQASGWLVRCSRHTHRILLVLSLAVSASAVIHTCTLHVLFDFERRTSEFHNPSSFTWSFGILKVDFFFVLLFAIYSGVRLSLEPTGLLKRSRNTGIAMASSAVSSVSNSDNSNETVTLNCSAATITATESPLLQLYKCPEYIDECKICLQCVADRQLGCSHMLCSTCLMKILLECHKRNQNDVPCPFCRQQLRYVRERETLIGQLKTNRRDIELSFDELDMYEETQDANYDKFMESIATRRRLAAEKVAPIPVSDGAKSGLAFGEGRPIPFGPNCHSPACLPSNVTTPSPNVASPSSIRSHSANSINHSDASVTLPPLQADNSEWIINKSASINDTLSNHMGNSDEEVNNMVTTYEEDVPSEDESEIGKMSIARKRTMTLNSSGLQSPDKLRHEPQTPMAYKLPIGNSADSIAESVQKEVSDNKMYPESSNDDLDAWLNDADDMKDNTEIIYREPDESGPNPLVASIPADSESEDEIGRHPIISTRTDEPCTGKDDTNESKARIVNRTIDMKPKSKTKSSSTKKPSSRKSDKVTSNKGKFDKGSVRKGTEMLSARDFLDGEPNVDPNSYDPL</sequence>
<protein>
    <submittedName>
        <fullName evidence="9">RING-type domain-containing protein</fullName>
    </submittedName>
</protein>
<evidence type="ECO:0000256" key="6">
    <source>
        <dbReference type="SAM" id="Phobius"/>
    </source>
</evidence>
<keyword evidence="6" id="KW-1133">Transmembrane helix</keyword>
<evidence type="ECO:0000256" key="2">
    <source>
        <dbReference type="ARBA" id="ARBA00022771"/>
    </source>
</evidence>
<dbReference type="Gene3D" id="3.30.40.10">
    <property type="entry name" value="Zinc/RING finger domain, C3HC4 (zinc finger)"/>
    <property type="match status" value="1"/>
</dbReference>
<evidence type="ECO:0000256" key="1">
    <source>
        <dbReference type="ARBA" id="ARBA00022723"/>
    </source>
</evidence>
<evidence type="ECO:0000256" key="5">
    <source>
        <dbReference type="SAM" id="MobiDB-lite"/>
    </source>
</evidence>
<dbReference type="PANTHER" id="PTHR14932:SF1">
    <property type="entry name" value="RAB-LIKE PROTEIN 6"/>
    <property type="match status" value="1"/>
</dbReference>
<evidence type="ECO:0000313" key="9">
    <source>
        <dbReference type="WBParaSite" id="EN70_11276"/>
    </source>
</evidence>
<dbReference type="STRING" id="7209.A0A1I7V9A2"/>
<reference evidence="9" key="2">
    <citation type="submission" date="2016-11" db="UniProtKB">
        <authorList>
            <consortium name="WormBaseParasite"/>
        </authorList>
    </citation>
    <scope>IDENTIFICATION</scope>
</reference>
<keyword evidence="2 4" id="KW-0863">Zinc-finger</keyword>
<feature type="compositionally biased region" description="Basic and acidic residues" evidence="5">
    <location>
        <begin position="529"/>
        <end position="545"/>
    </location>
</feature>
<feature type="transmembrane region" description="Helical" evidence="6">
    <location>
        <begin position="6"/>
        <end position="29"/>
    </location>
</feature>
<evidence type="ECO:0000256" key="3">
    <source>
        <dbReference type="ARBA" id="ARBA00022833"/>
    </source>
</evidence>
<dbReference type="InterPro" id="IPR040385">
    <property type="entry name" value="RABL6"/>
</dbReference>
<keyword evidence="8" id="KW-1185">Reference proteome</keyword>
<keyword evidence="3" id="KW-0862">Zinc</keyword>
<organism evidence="8 9">
    <name type="scientific">Loa loa</name>
    <name type="common">Eye worm</name>
    <name type="synonym">Filaria loa</name>
    <dbReference type="NCBI Taxonomy" id="7209"/>
    <lineage>
        <taxon>Eukaryota</taxon>
        <taxon>Metazoa</taxon>
        <taxon>Ecdysozoa</taxon>
        <taxon>Nematoda</taxon>
        <taxon>Chromadorea</taxon>
        <taxon>Rhabditida</taxon>
        <taxon>Spirurina</taxon>
        <taxon>Spiruromorpha</taxon>
        <taxon>Filarioidea</taxon>
        <taxon>Onchocercidae</taxon>
        <taxon>Loa</taxon>
    </lineage>
</organism>